<evidence type="ECO:0000313" key="3">
    <source>
        <dbReference type="EMBL" id="TID20756.1"/>
    </source>
</evidence>
<gene>
    <name evidence="3" type="ORF">E6O75_ATG05520</name>
</gene>
<feature type="region of interest" description="Disordered" evidence="1">
    <location>
        <begin position="156"/>
        <end position="238"/>
    </location>
</feature>
<keyword evidence="4" id="KW-1185">Reference proteome</keyword>
<dbReference type="EMBL" id="SNSC02000010">
    <property type="protein sequence ID" value="TID20756.1"/>
    <property type="molecule type" value="Genomic_DNA"/>
</dbReference>
<feature type="region of interest" description="Disordered" evidence="1">
    <location>
        <begin position="254"/>
        <end position="287"/>
    </location>
</feature>
<protein>
    <submittedName>
        <fullName evidence="3">Transcription activator of gluconeogenesis</fullName>
    </submittedName>
</protein>
<evidence type="ECO:0000313" key="4">
    <source>
        <dbReference type="Proteomes" id="UP000298493"/>
    </source>
</evidence>
<feature type="compositionally biased region" description="Pro residues" evidence="1">
    <location>
        <begin position="258"/>
        <end position="282"/>
    </location>
</feature>
<feature type="compositionally biased region" description="Pro residues" evidence="1">
    <location>
        <begin position="214"/>
        <end position="225"/>
    </location>
</feature>
<keyword evidence="2" id="KW-0732">Signal</keyword>
<dbReference type="STRING" id="86259.A0A4Z1P7U4"/>
<organism evidence="3 4">
    <name type="scientific">Venturia nashicola</name>
    <dbReference type="NCBI Taxonomy" id="86259"/>
    <lineage>
        <taxon>Eukaryota</taxon>
        <taxon>Fungi</taxon>
        <taxon>Dikarya</taxon>
        <taxon>Ascomycota</taxon>
        <taxon>Pezizomycotina</taxon>
        <taxon>Dothideomycetes</taxon>
        <taxon>Pleosporomycetidae</taxon>
        <taxon>Venturiales</taxon>
        <taxon>Venturiaceae</taxon>
        <taxon>Venturia</taxon>
    </lineage>
</organism>
<dbReference type="Proteomes" id="UP000298493">
    <property type="component" value="Unassembled WGS sequence"/>
</dbReference>
<proteinExistence type="predicted"/>
<accession>A0A4Z1P7U4</accession>
<dbReference type="AlphaFoldDB" id="A0A4Z1P7U4"/>
<feature type="compositionally biased region" description="Polar residues" evidence="1">
    <location>
        <begin position="165"/>
        <end position="184"/>
    </location>
</feature>
<evidence type="ECO:0000256" key="1">
    <source>
        <dbReference type="SAM" id="MobiDB-lite"/>
    </source>
</evidence>
<dbReference type="PRINTS" id="PR01217">
    <property type="entry name" value="PRICHEXTENSN"/>
</dbReference>
<feature type="chain" id="PRO_5021220219" evidence="2">
    <location>
        <begin position="21"/>
        <end position="367"/>
    </location>
</feature>
<sequence length="367" mass="37334">MKLLPVALAVSISGAVSVNAWPEVDRENVVAKGLIFGALGSGNALAPCKCAIPRECGTAPKSCECFNDAAVWCWAHEGQNCRLDLTNCGAPNSPPTSSNSQFPPCLATASSGANILPPCAASASCRKMDVSCRDGLSGSSCMGICVRKNLLASSKQPAPKAVASSPKQSGTSWSWPSKPQTQPPEQAAVPGPNWGAPGGPPVANAPYPAATPWSSPPGGPPPATGPQPAQMGPVPPPEMAQDIALAEHVLTGYTSAPQAPPAPAPSAPAPPPQAQPPAPAPPSVEAQNVGACPGTIKCPGNNVCTPDPKNKSSFLCIQPLEQCAGVQNQQCQGGKICVADPRVQCKGQTSLFLDSTIARSFTLHNVL</sequence>
<reference evidence="3 4" key="1">
    <citation type="submission" date="2019-04" db="EMBL/GenBank/DDBJ databases">
        <title>High contiguity whole genome sequence and gene annotation resource for two Venturia nashicola isolates.</title>
        <authorList>
            <person name="Prokchorchik M."/>
            <person name="Won K."/>
            <person name="Lee Y."/>
            <person name="Choi E.D."/>
            <person name="Segonzac C."/>
            <person name="Sohn K.H."/>
        </authorList>
    </citation>
    <scope>NUCLEOTIDE SEQUENCE [LARGE SCALE GENOMIC DNA]</scope>
    <source>
        <strain evidence="3 4">PRI2</strain>
    </source>
</reference>
<name>A0A4Z1P7U4_9PEZI</name>
<comment type="caution">
    <text evidence="3">The sequence shown here is derived from an EMBL/GenBank/DDBJ whole genome shotgun (WGS) entry which is preliminary data.</text>
</comment>
<feature type="signal peptide" evidence="2">
    <location>
        <begin position="1"/>
        <end position="20"/>
    </location>
</feature>
<feature type="compositionally biased region" description="Low complexity" evidence="1">
    <location>
        <begin position="187"/>
        <end position="213"/>
    </location>
</feature>
<evidence type="ECO:0000256" key="2">
    <source>
        <dbReference type="SAM" id="SignalP"/>
    </source>
</evidence>